<proteinExistence type="predicted"/>
<evidence type="ECO:0000259" key="1">
    <source>
        <dbReference type="Pfam" id="PF20638"/>
    </source>
</evidence>
<dbReference type="InterPro" id="IPR007239">
    <property type="entry name" value="Atg5"/>
</dbReference>
<gene>
    <name evidence="2" type="ORF">KUTeg_006658</name>
</gene>
<protein>
    <recommendedName>
        <fullName evidence="1">Autophagy protein ATG5 UblA domain-containing protein</fullName>
    </recommendedName>
</protein>
<dbReference type="Pfam" id="PF20638">
    <property type="entry name" value="ATG5_UblA"/>
    <property type="match status" value="1"/>
</dbReference>
<feature type="domain" description="Autophagy protein ATG5 UblA" evidence="1">
    <location>
        <begin position="11"/>
        <end position="105"/>
    </location>
</feature>
<comment type="caution">
    <text evidence="2">The sequence shown here is derived from an EMBL/GenBank/DDBJ whole genome shotgun (WGS) entry which is preliminary data.</text>
</comment>
<dbReference type="InterPro" id="IPR048939">
    <property type="entry name" value="ATG5_UblA"/>
</dbReference>
<dbReference type="InterPro" id="IPR042527">
    <property type="entry name" value="Atg5_UblA_dom_sf"/>
</dbReference>
<accession>A0ABQ9FAY4</accession>
<sequence>MAHDREILHEVWNGKIPVCFTLASEEVESLEQPESVFLMVPRLSYFPLVTDRLQRYFTKYVGQDRIEELWLEFDGQPLKWHYPVGVLYDLYANSDLLPWNITVHFLGFPEEELLHYNSKDTLGVPFYVCCQGS</sequence>
<dbReference type="Gene3D" id="3.10.20.620">
    <property type="match status" value="1"/>
</dbReference>
<name>A0ABQ9FAY4_TEGGR</name>
<reference evidence="2 3" key="1">
    <citation type="submission" date="2022-12" db="EMBL/GenBank/DDBJ databases">
        <title>Chromosome-level genome of Tegillarca granosa.</title>
        <authorList>
            <person name="Kim J."/>
        </authorList>
    </citation>
    <scope>NUCLEOTIDE SEQUENCE [LARGE SCALE GENOMIC DNA]</scope>
    <source>
        <strain evidence="2">Teg-2019</strain>
        <tissue evidence="2">Adductor muscle</tissue>
    </source>
</reference>
<dbReference type="PANTHER" id="PTHR13040:SF2">
    <property type="entry name" value="AUTOPHAGY PROTEIN 5"/>
    <property type="match status" value="1"/>
</dbReference>
<organism evidence="2 3">
    <name type="scientific">Tegillarca granosa</name>
    <name type="common">Malaysian cockle</name>
    <name type="synonym">Anadara granosa</name>
    <dbReference type="NCBI Taxonomy" id="220873"/>
    <lineage>
        <taxon>Eukaryota</taxon>
        <taxon>Metazoa</taxon>
        <taxon>Spiralia</taxon>
        <taxon>Lophotrochozoa</taxon>
        <taxon>Mollusca</taxon>
        <taxon>Bivalvia</taxon>
        <taxon>Autobranchia</taxon>
        <taxon>Pteriomorphia</taxon>
        <taxon>Arcoida</taxon>
        <taxon>Arcoidea</taxon>
        <taxon>Arcidae</taxon>
        <taxon>Tegillarca</taxon>
    </lineage>
</organism>
<dbReference type="PANTHER" id="PTHR13040">
    <property type="entry name" value="AUTOPHAGY PROTEIN 5"/>
    <property type="match status" value="1"/>
</dbReference>
<dbReference type="Proteomes" id="UP001217089">
    <property type="component" value="Unassembled WGS sequence"/>
</dbReference>
<dbReference type="EMBL" id="JARBDR010000337">
    <property type="protein sequence ID" value="KAJ8314508.1"/>
    <property type="molecule type" value="Genomic_DNA"/>
</dbReference>
<keyword evidence="3" id="KW-1185">Reference proteome</keyword>
<evidence type="ECO:0000313" key="2">
    <source>
        <dbReference type="EMBL" id="KAJ8314508.1"/>
    </source>
</evidence>
<evidence type="ECO:0000313" key="3">
    <source>
        <dbReference type="Proteomes" id="UP001217089"/>
    </source>
</evidence>